<dbReference type="RefSeq" id="WP_248361065.1">
    <property type="nucleotide sequence ID" value="NZ_AP025591.1"/>
</dbReference>
<proteinExistence type="predicted"/>
<keyword evidence="3" id="KW-1185">Reference proteome</keyword>
<feature type="transmembrane region" description="Helical" evidence="1">
    <location>
        <begin position="6"/>
        <end position="23"/>
    </location>
</feature>
<dbReference type="EMBL" id="AP025591">
    <property type="protein sequence ID" value="BDG03238.1"/>
    <property type="molecule type" value="Genomic_DNA"/>
</dbReference>
<keyword evidence="1" id="KW-1133">Transmembrane helix</keyword>
<protein>
    <submittedName>
        <fullName evidence="2">Uncharacterized protein</fullName>
    </submittedName>
</protein>
<evidence type="ECO:0000313" key="2">
    <source>
        <dbReference type="EMBL" id="BDG03238.1"/>
    </source>
</evidence>
<name>A0ABN6MUU8_9BACT</name>
<dbReference type="Proteomes" id="UP001162891">
    <property type="component" value="Chromosome"/>
</dbReference>
<organism evidence="2 3">
    <name type="scientific">Anaeromyxobacter oryzae</name>
    <dbReference type="NCBI Taxonomy" id="2918170"/>
    <lineage>
        <taxon>Bacteria</taxon>
        <taxon>Pseudomonadati</taxon>
        <taxon>Myxococcota</taxon>
        <taxon>Myxococcia</taxon>
        <taxon>Myxococcales</taxon>
        <taxon>Cystobacterineae</taxon>
        <taxon>Anaeromyxobacteraceae</taxon>
        <taxon>Anaeromyxobacter</taxon>
    </lineage>
</organism>
<sequence length="82" mass="8890">MGRVELLVLFLTALAAIAAAWFIKTSLWRRARLLLVTVAIFGGLALLTRRIGLGELLVLVVVVLVPFFVLPARRPPAAGGKR</sequence>
<feature type="transmembrane region" description="Helical" evidence="1">
    <location>
        <begin position="53"/>
        <end position="72"/>
    </location>
</feature>
<accession>A0ABN6MUU8</accession>
<evidence type="ECO:0000313" key="3">
    <source>
        <dbReference type="Proteomes" id="UP001162891"/>
    </source>
</evidence>
<keyword evidence="1" id="KW-0472">Membrane</keyword>
<reference evidence="3" key="1">
    <citation type="journal article" date="2022" name="Int. J. Syst. Evol. Microbiol.">
        <title>Anaeromyxobacter oryzae sp. nov., Anaeromyxobacter diazotrophicus sp. nov. and Anaeromyxobacter paludicola sp. nov., isolated from paddy soils.</title>
        <authorList>
            <person name="Itoh H."/>
            <person name="Xu Z."/>
            <person name="Mise K."/>
            <person name="Masuda Y."/>
            <person name="Ushijima N."/>
            <person name="Hayakawa C."/>
            <person name="Shiratori Y."/>
            <person name="Senoo K."/>
        </authorList>
    </citation>
    <scope>NUCLEOTIDE SEQUENCE [LARGE SCALE GENOMIC DNA]</scope>
    <source>
        <strain evidence="3">Red232</strain>
    </source>
</reference>
<keyword evidence="1" id="KW-0812">Transmembrane</keyword>
<gene>
    <name evidence="2" type="ORF">AMOR_22340</name>
</gene>
<evidence type="ECO:0000256" key="1">
    <source>
        <dbReference type="SAM" id="Phobius"/>
    </source>
</evidence>
<feature type="transmembrane region" description="Helical" evidence="1">
    <location>
        <begin position="30"/>
        <end position="47"/>
    </location>
</feature>